<accession>A0A8T0G648</accession>
<organism evidence="2 3">
    <name type="scientific">Ceratodon purpureus</name>
    <name type="common">Fire moss</name>
    <name type="synonym">Dicranum purpureum</name>
    <dbReference type="NCBI Taxonomy" id="3225"/>
    <lineage>
        <taxon>Eukaryota</taxon>
        <taxon>Viridiplantae</taxon>
        <taxon>Streptophyta</taxon>
        <taxon>Embryophyta</taxon>
        <taxon>Bryophyta</taxon>
        <taxon>Bryophytina</taxon>
        <taxon>Bryopsida</taxon>
        <taxon>Dicranidae</taxon>
        <taxon>Pseudoditrichales</taxon>
        <taxon>Ditrichaceae</taxon>
        <taxon>Ceratodon</taxon>
    </lineage>
</organism>
<name>A0A8T0G648_CERPU</name>
<sequence>MARKTAMAPKEKPAPLKRITRSPRKQEKPTTMAKTKAVALQVKAEPLKRERKPQKTFPELYEERLRKFRASLGFHAEQKPRHSQDKKSTSNSLGAPANSSPITTSIEPIGKALSDHVASSSLMGKFGDQVMVGSDVEDLTKDVVRSCMRFDIDRKCVEIVPIPQAGLEQVA</sequence>
<protein>
    <submittedName>
        <fullName evidence="2">Uncharacterized protein</fullName>
    </submittedName>
</protein>
<comment type="caution">
    <text evidence="2">The sequence shown here is derived from an EMBL/GenBank/DDBJ whole genome shotgun (WGS) entry which is preliminary data.</text>
</comment>
<reference evidence="2" key="1">
    <citation type="submission" date="2020-06" db="EMBL/GenBank/DDBJ databases">
        <title>WGS assembly of Ceratodon purpureus strain R40.</title>
        <authorList>
            <person name="Carey S.B."/>
            <person name="Jenkins J."/>
            <person name="Shu S."/>
            <person name="Lovell J.T."/>
            <person name="Sreedasyam A."/>
            <person name="Maumus F."/>
            <person name="Tiley G.P."/>
            <person name="Fernandez-Pozo N."/>
            <person name="Barry K."/>
            <person name="Chen C."/>
            <person name="Wang M."/>
            <person name="Lipzen A."/>
            <person name="Daum C."/>
            <person name="Saski C.A."/>
            <person name="Payton A.C."/>
            <person name="Mcbreen J.C."/>
            <person name="Conrad R.E."/>
            <person name="Kollar L.M."/>
            <person name="Olsson S."/>
            <person name="Huttunen S."/>
            <person name="Landis J.B."/>
            <person name="Wickett N.J."/>
            <person name="Johnson M.G."/>
            <person name="Rensing S.A."/>
            <person name="Grimwood J."/>
            <person name="Schmutz J."/>
            <person name="Mcdaniel S.F."/>
        </authorList>
    </citation>
    <scope>NUCLEOTIDE SEQUENCE</scope>
    <source>
        <strain evidence="2">R40</strain>
    </source>
</reference>
<feature type="compositionally biased region" description="Polar residues" evidence="1">
    <location>
        <begin position="89"/>
        <end position="105"/>
    </location>
</feature>
<gene>
    <name evidence="2" type="ORF">KC19_12G048500</name>
</gene>
<dbReference type="AlphaFoldDB" id="A0A8T0G648"/>
<proteinExistence type="predicted"/>
<feature type="compositionally biased region" description="Basic and acidic residues" evidence="1">
    <location>
        <begin position="76"/>
        <end position="88"/>
    </location>
</feature>
<dbReference type="Proteomes" id="UP000822688">
    <property type="component" value="Chromosome 12"/>
</dbReference>
<evidence type="ECO:0000313" key="2">
    <source>
        <dbReference type="EMBL" id="KAG0553907.1"/>
    </source>
</evidence>
<evidence type="ECO:0000313" key="3">
    <source>
        <dbReference type="Proteomes" id="UP000822688"/>
    </source>
</evidence>
<evidence type="ECO:0000256" key="1">
    <source>
        <dbReference type="SAM" id="MobiDB-lite"/>
    </source>
</evidence>
<keyword evidence="3" id="KW-1185">Reference proteome</keyword>
<feature type="region of interest" description="Disordered" evidence="1">
    <location>
        <begin position="1"/>
        <end position="105"/>
    </location>
</feature>
<dbReference type="EMBL" id="CM026433">
    <property type="protein sequence ID" value="KAG0553907.1"/>
    <property type="molecule type" value="Genomic_DNA"/>
</dbReference>